<evidence type="ECO:0000259" key="1">
    <source>
        <dbReference type="SMART" id="SM00736"/>
    </source>
</evidence>
<dbReference type="PANTHER" id="PTHR46375:SF3">
    <property type="entry name" value="KELCH REPEAT AND BTB DOMAIN-CONTAINING PROTEIN 13"/>
    <property type="match status" value="1"/>
</dbReference>
<dbReference type="RefSeq" id="WP_164036001.1">
    <property type="nucleotide sequence ID" value="NZ_JAAGNZ010000001.1"/>
</dbReference>
<dbReference type="InterPro" id="IPR015915">
    <property type="entry name" value="Kelch-typ_b-propeller"/>
</dbReference>
<dbReference type="EMBL" id="JAAGNZ010000001">
    <property type="protein sequence ID" value="NEU66761.1"/>
    <property type="molecule type" value="Genomic_DNA"/>
</dbReference>
<dbReference type="Gene3D" id="2.120.10.80">
    <property type="entry name" value="Kelch-type beta propeller"/>
    <property type="match status" value="2"/>
</dbReference>
<dbReference type="SUPFAM" id="SSF117281">
    <property type="entry name" value="Kelch motif"/>
    <property type="match status" value="2"/>
</dbReference>
<sequence length="725" mass="76039">MNKLLFTLFIAGFQLLAIPTLAQWTTIPLSLTGFSADWITERAATTVGSKALFAGGVSTYPGLSGPRAGGIVTIYDDATGQVTSDAGFIGRTQVGAGSVGNLAFFAGGRSGALIFLGSEARVDIYNSTTNQWSLAELSQPRSNMGVASAGSKILFAGGASYTIGYVPGPNPYLGVVPINYNTIDIYDVATNQWSVSQLPRVSGEYLAAVSVGNQIWFAQKGLIDSYDVNTGQWSAASIPLQSDNYSVTRAGNKILFAGLNYPAHSGSSKVAIYDVVTGQWSESNLSQARYKSVAISLGNKAFFAGNSMGSSSDIDVYDATTNQWSVINFPGLIRTNLAATPVNNKLVFVKDGPLEINIYAEAASNTAPSTTGLANQTITAGQSVQLELASAFSDAETPGSLTFTATGLPTGLSLTGSLISGSTSLTGVSNVTVKATDPGSLSVNAQFTLTVVPAPVMGSLQLLMPGYDCQTGAFRFNTTGGDGSPIEYYAVPGITGWTTNPNQFVDAETRTAADAQPITLKARQNGQEVMLVWDIRAVCPVSSAPFAITAVNTMSCQAITATERRLTFTPQYRGLTSEPFSFSVVNEMLPTSAAGPYHLRLYTDNPVITLKAQQGNAVASYSYNWLAACAKSVRAGAEGVNTGLVIKVLGNPVVSTSAEVEVSGVAGQVVHLNLVDTQGKLIHQHTIEQAGSVDRVSVPVGHAKGLLLLEVRTATQRQQVKLLMP</sequence>
<dbReference type="GO" id="GO:0016020">
    <property type="term" value="C:membrane"/>
    <property type="evidence" value="ECO:0007669"/>
    <property type="project" value="InterPro"/>
</dbReference>
<dbReference type="InterPro" id="IPR006644">
    <property type="entry name" value="Cadg"/>
</dbReference>
<comment type="caution">
    <text evidence="2">The sequence shown here is derived from an EMBL/GenBank/DDBJ whole genome shotgun (WGS) entry which is preliminary data.</text>
</comment>
<dbReference type="Gene3D" id="2.60.40.10">
    <property type="entry name" value="Immunoglobulins"/>
    <property type="match status" value="1"/>
</dbReference>
<dbReference type="PANTHER" id="PTHR46375">
    <property type="entry name" value="KELCH REPEAT AND BTB DOMAIN-CONTAINING PROTEIN 13-RELATED"/>
    <property type="match status" value="1"/>
</dbReference>
<protein>
    <recommendedName>
        <fullName evidence="1">Dystroglycan-type cadherin-like domain-containing protein</fullName>
    </recommendedName>
</protein>
<name>A0A6M0IHG1_9BACT</name>
<dbReference type="Pfam" id="PF05345">
    <property type="entry name" value="He_PIG"/>
    <property type="match status" value="1"/>
</dbReference>
<dbReference type="SMART" id="SM00736">
    <property type="entry name" value="CADG"/>
    <property type="match status" value="1"/>
</dbReference>
<dbReference type="Proteomes" id="UP000477386">
    <property type="component" value="Unassembled WGS sequence"/>
</dbReference>
<organism evidence="2 3">
    <name type="scientific">Spirosoma agri</name>
    <dbReference type="NCBI Taxonomy" id="1987381"/>
    <lineage>
        <taxon>Bacteria</taxon>
        <taxon>Pseudomonadati</taxon>
        <taxon>Bacteroidota</taxon>
        <taxon>Cytophagia</taxon>
        <taxon>Cytophagales</taxon>
        <taxon>Cytophagaceae</taxon>
        <taxon>Spirosoma</taxon>
    </lineage>
</organism>
<evidence type="ECO:0000313" key="3">
    <source>
        <dbReference type="Proteomes" id="UP000477386"/>
    </source>
</evidence>
<gene>
    <name evidence="2" type="ORF">GK091_07695</name>
</gene>
<keyword evidence="3" id="KW-1185">Reference proteome</keyword>
<dbReference type="InterPro" id="IPR013783">
    <property type="entry name" value="Ig-like_fold"/>
</dbReference>
<dbReference type="InterPro" id="IPR052392">
    <property type="entry name" value="Kelch-BTB_domain-containing"/>
</dbReference>
<dbReference type="AlphaFoldDB" id="A0A6M0IHG1"/>
<evidence type="ECO:0000313" key="2">
    <source>
        <dbReference type="EMBL" id="NEU66761.1"/>
    </source>
</evidence>
<proteinExistence type="predicted"/>
<accession>A0A6M0IHG1</accession>
<reference evidence="2 3" key="1">
    <citation type="submission" date="2020-02" db="EMBL/GenBank/DDBJ databases">
        <title>Draft genome sequence of two Spirosoma agri KCTC 52727 and Spirosoma terrae KCTC 52035.</title>
        <authorList>
            <person name="Rojas J."/>
            <person name="Ambika Manirajan B."/>
            <person name="Ratering S."/>
            <person name="Suarez C."/>
            <person name="Schnell S."/>
        </authorList>
    </citation>
    <scope>NUCLEOTIDE SEQUENCE [LARGE SCALE GENOMIC DNA]</scope>
    <source>
        <strain evidence="2 3">KCTC 52727</strain>
    </source>
</reference>
<feature type="domain" description="Dystroglycan-type cadherin-like" evidence="1">
    <location>
        <begin position="368"/>
        <end position="458"/>
    </location>
</feature>